<dbReference type="PANTHER" id="PTHR21314">
    <property type="entry name" value="QUEUOSINE 5'-PHOSPHATE N-GLYCOSYLASE_HYDROLASE-RELATED"/>
    <property type="match status" value="1"/>
</dbReference>
<dbReference type="InterPro" id="IPR019438">
    <property type="entry name" value="Q_salvage"/>
</dbReference>
<evidence type="ECO:0000256" key="2">
    <source>
        <dbReference type="ARBA" id="ARBA00035119"/>
    </source>
</evidence>
<keyword evidence="8" id="KW-1185">Reference proteome</keyword>
<gene>
    <name evidence="7" type="ORF">KP509_26G021400</name>
</gene>
<name>A0A8T2RK79_CERRI</name>
<evidence type="ECO:0000256" key="3">
    <source>
        <dbReference type="ARBA" id="ARBA00035306"/>
    </source>
</evidence>
<comment type="function">
    <text evidence="6">Catalyzes the hydrolysis of queuosine 5'-phosphate, releasing the nucleobase queuine (q). Is required for salvage of queuine from exogenous queuosine (Q) that is imported and then converted to queuosine 5'-phosphate intracellularly.</text>
</comment>
<dbReference type="OrthoDB" id="416777at2759"/>
<comment type="catalytic activity">
    <reaction evidence="5 6">
        <text>queuosine 5'-phosphate + H2O = queuine + D-ribose 5-phosphate</text>
        <dbReference type="Rhea" id="RHEA:75387"/>
        <dbReference type="ChEBI" id="CHEBI:15377"/>
        <dbReference type="ChEBI" id="CHEBI:17433"/>
        <dbReference type="ChEBI" id="CHEBI:78346"/>
        <dbReference type="ChEBI" id="CHEBI:194371"/>
    </reaction>
    <physiologicalReaction direction="left-to-right" evidence="5 6">
        <dbReference type="Rhea" id="RHEA:75388"/>
    </physiologicalReaction>
</comment>
<dbReference type="PANTHER" id="PTHR21314:SF0">
    <property type="entry name" value="QUEUOSINE 5'-PHOSPHATE N-GLYCOSYLASE_HYDROLASE"/>
    <property type="match status" value="1"/>
</dbReference>
<dbReference type="GO" id="GO:0006400">
    <property type="term" value="P:tRNA modification"/>
    <property type="evidence" value="ECO:0007669"/>
    <property type="project" value="TreeGrafter"/>
</dbReference>
<evidence type="ECO:0000256" key="5">
    <source>
        <dbReference type="ARBA" id="ARBA00048204"/>
    </source>
</evidence>
<sequence>MARSEVPSVVRESCAWVANHASHVSISQSGLERVVKEMDGGVQMDLWDFEGIHYFDGGPLTVQYLLVLDALNFCFWPDAELHYDHLAAGLKSALMADQTIFDASRLERFTGVDLRRLLNWPRELPLEEERARLLREVGIELNRSFKGKAVNLVEAANGSALALVSLVARHFPGFQDHCIFQGRQVFIYKRAQIFVADVWGAFKGKGYGAFRDIHGITMFADYIVPAILRHLGIISYSPSLASKVDNLNEVLAGSEEEIEIRACTITAVEKLGELLSIKLGKEISMIQLDWWLWSTGISLQTKLPCHRTRTIYY</sequence>
<evidence type="ECO:0000256" key="6">
    <source>
        <dbReference type="RuleBase" id="RU365002"/>
    </source>
</evidence>
<evidence type="ECO:0000313" key="8">
    <source>
        <dbReference type="Proteomes" id="UP000825935"/>
    </source>
</evidence>
<dbReference type="OMA" id="FSFWSEE"/>
<organism evidence="7 8">
    <name type="scientific">Ceratopteris richardii</name>
    <name type="common">Triangle waterfern</name>
    <dbReference type="NCBI Taxonomy" id="49495"/>
    <lineage>
        <taxon>Eukaryota</taxon>
        <taxon>Viridiplantae</taxon>
        <taxon>Streptophyta</taxon>
        <taxon>Embryophyta</taxon>
        <taxon>Tracheophyta</taxon>
        <taxon>Polypodiopsida</taxon>
        <taxon>Polypodiidae</taxon>
        <taxon>Polypodiales</taxon>
        <taxon>Pteridineae</taxon>
        <taxon>Pteridaceae</taxon>
        <taxon>Parkerioideae</taxon>
        <taxon>Ceratopteris</taxon>
    </lineage>
</organism>
<dbReference type="GO" id="GO:0016787">
    <property type="term" value="F:hydrolase activity"/>
    <property type="evidence" value="ECO:0007669"/>
    <property type="project" value="UniProtKB-KW"/>
</dbReference>
<protein>
    <recommendedName>
        <fullName evidence="3 6">Queuosine 5'-phosphate N-glycosylase/hydrolase</fullName>
        <ecNumber evidence="6">3.2.2.-</ecNumber>
    </recommendedName>
    <alternativeName>
        <fullName evidence="4 6">Queuosine-nucleotide N-glycosylase/hydrolase</fullName>
    </alternativeName>
</protein>
<evidence type="ECO:0000313" key="7">
    <source>
        <dbReference type="EMBL" id="KAH7296370.1"/>
    </source>
</evidence>
<keyword evidence="1 6" id="KW-0378">Hydrolase</keyword>
<accession>A0A8T2RK79</accession>
<comment type="similarity">
    <text evidence="2 6">Belongs to the QNG1 protein family.</text>
</comment>
<dbReference type="EC" id="3.2.2.-" evidence="6"/>
<reference evidence="7" key="1">
    <citation type="submission" date="2021-08" db="EMBL/GenBank/DDBJ databases">
        <title>WGS assembly of Ceratopteris richardii.</title>
        <authorList>
            <person name="Marchant D.B."/>
            <person name="Chen G."/>
            <person name="Jenkins J."/>
            <person name="Shu S."/>
            <person name="Leebens-Mack J."/>
            <person name="Grimwood J."/>
            <person name="Schmutz J."/>
            <person name="Soltis P."/>
            <person name="Soltis D."/>
            <person name="Chen Z.-H."/>
        </authorList>
    </citation>
    <scope>NUCLEOTIDE SEQUENCE</scope>
    <source>
        <strain evidence="7">Whitten #5841</strain>
        <tissue evidence="7">Leaf</tissue>
    </source>
</reference>
<comment type="caution">
    <text evidence="7">The sequence shown here is derived from an EMBL/GenBank/DDBJ whole genome shotgun (WGS) entry which is preliminary data.</text>
</comment>
<evidence type="ECO:0000256" key="1">
    <source>
        <dbReference type="ARBA" id="ARBA00022801"/>
    </source>
</evidence>
<dbReference type="AlphaFoldDB" id="A0A8T2RK79"/>
<proteinExistence type="inferred from homology"/>
<dbReference type="Pfam" id="PF10343">
    <property type="entry name" value="Q_salvage"/>
    <property type="match status" value="1"/>
</dbReference>
<dbReference type="EMBL" id="CM035431">
    <property type="protein sequence ID" value="KAH7296370.1"/>
    <property type="molecule type" value="Genomic_DNA"/>
</dbReference>
<evidence type="ECO:0000256" key="4">
    <source>
        <dbReference type="ARBA" id="ARBA00035393"/>
    </source>
</evidence>
<dbReference type="Proteomes" id="UP000825935">
    <property type="component" value="Chromosome 26"/>
</dbReference>